<comment type="catalytic activity">
    <reaction evidence="11">
        <text>sphinganine + NADP(+) = 3-oxosphinganine + NADPH + H(+)</text>
        <dbReference type="Rhea" id="RHEA:22640"/>
        <dbReference type="ChEBI" id="CHEBI:15378"/>
        <dbReference type="ChEBI" id="CHEBI:57783"/>
        <dbReference type="ChEBI" id="CHEBI:57817"/>
        <dbReference type="ChEBI" id="CHEBI:58299"/>
        <dbReference type="ChEBI" id="CHEBI:58349"/>
        <dbReference type="EC" id="1.1.1.102"/>
    </reaction>
    <physiologicalReaction direction="right-to-left" evidence="11">
        <dbReference type="Rhea" id="RHEA:22642"/>
    </physiologicalReaction>
</comment>
<evidence type="ECO:0000256" key="1">
    <source>
        <dbReference type="ARBA" id="ARBA00004240"/>
    </source>
</evidence>
<keyword evidence="8" id="KW-0443">Lipid metabolism</keyword>
<evidence type="ECO:0000256" key="11">
    <source>
        <dbReference type="ARBA" id="ARBA00048930"/>
    </source>
</evidence>
<evidence type="ECO:0000313" key="13">
    <source>
        <dbReference type="Proteomes" id="UP001329825"/>
    </source>
</evidence>
<dbReference type="GeneID" id="87957873"/>
<evidence type="ECO:0000256" key="5">
    <source>
        <dbReference type="ARBA" id="ARBA00022857"/>
    </source>
</evidence>
<evidence type="ECO:0000256" key="9">
    <source>
        <dbReference type="ARBA" id="ARBA00026112"/>
    </source>
</evidence>
<dbReference type="PRINTS" id="PR00081">
    <property type="entry name" value="GDHRDH"/>
</dbReference>
<keyword evidence="4" id="KW-0256">Endoplasmic reticulum</keyword>
<dbReference type="EC" id="1.1.1.102" evidence="9"/>
<dbReference type="EMBL" id="CP141887">
    <property type="protein sequence ID" value="WRT68763.1"/>
    <property type="molecule type" value="Genomic_DNA"/>
</dbReference>
<evidence type="ECO:0000256" key="10">
    <source>
        <dbReference type="ARBA" id="ARBA00044737"/>
    </source>
</evidence>
<keyword evidence="13" id="KW-1185">Reference proteome</keyword>
<comment type="subcellular location">
    <subcellularLocation>
        <location evidence="1">Endoplasmic reticulum</location>
    </subcellularLocation>
</comment>
<evidence type="ECO:0000256" key="6">
    <source>
        <dbReference type="ARBA" id="ARBA00022919"/>
    </source>
</evidence>
<evidence type="ECO:0000256" key="7">
    <source>
        <dbReference type="ARBA" id="ARBA00023002"/>
    </source>
</evidence>
<accession>A0ABZ1D4A9</accession>
<evidence type="ECO:0000256" key="8">
    <source>
        <dbReference type="ARBA" id="ARBA00023098"/>
    </source>
</evidence>
<protein>
    <recommendedName>
        <fullName evidence="9">3-dehydrosphinganine reductase</fullName>
        <ecNumber evidence="9">1.1.1.102</ecNumber>
    </recommendedName>
</protein>
<comment type="pathway">
    <text evidence="3">Sphingolipid metabolism.</text>
</comment>
<name>A0ABZ1D4A9_9TREE</name>
<dbReference type="RefSeq" id="XP_062793502.1">
    <property type="nucleotide sequence ID" value="XM_062937451.1"/>
</dbReference>
<reference evidence="12 13" key="1">
    <citation type="submission" date="2024-01" db="EMBL/GenBank/DDBJ databases">
        <title>Comparative genomics of Cryptococcus and Kwoniella reveals pathogenesis evolution and contrasting modes of karyotype evolution via chromosome fusion or intercentromeric recombination.</title>
        <authorList>
            <person name="Coelho M.A."/>
            <person name="David-Palma M."/>
            <person name="Shea T."/>
            <person name="Bowers K."/>
            <person name="McGinley-Smith S."/>
            <person name="Mohammad A.W."/>
            <person name="Gnirke A."/>
            <person name="Yurkov A.M."/>
            <person name="Nowrousian M."/>
            <person name="Sun S."/>
            <person name="Cuomo C.A."/>
            <person name="Heitman J."/>
        </authorList>
    </citation>
    <scope>NUCLEOTIDE SEQUENCE [LARGE SCALE GENOMIC DNA]</scope>
    <source>
        <strain evidence="12">CBS 11374</strain>
    </source>
</reference>
<evidence type="ECO:0000256" key="2">
    <source>
        <dbReference type="ARBA" id="ARBA00004760"/>
    </source>
</evidence>
<dbReference type="CDD" id="cd08939">
    <property type="entry name" value="KDSR-like_SDR_c"/>
    <property type="match status" value="1"/>
</dbReference>
<organism evidence="12 13">
    <name type="scientific">Kwoniella shivajii</name>
    <dbReference type="NCBI Taxonomy" id="564305"/>
    <lineage>
        <taxon>Eukaryota</taxon>
        <taxon>Fungi</taxon>
        <taxon>Dikarya</taxon>
        <taxon>Basidiomycota</taxon>
        <taxon>Agaricomycotina</taxon>
        <taxon>Tremellomycetes</taxon>
        <taxon>Tremellales</taxon>
        <taxon>Cryptococcaceae</taxon>
        <taxon>Kwoniella</taxon>
    </lineage>
</organism>
<evidence type="ECO:0000313" key="12">
    <source>
        <dbReference type="EMBL" id="WRT68763.1"/>
    </source>
</evidence>
<dbReference type="Gene3D" id="3.40.50.720">
    <property type="entry name" value="NAD(P)-binding Rossmann-like Domain"/>
    <property type="match status" value="1"/>
</dbReference>
<dbReference type="InterPro" id="IPR036291">
    <property type="entry name" value="NAD(P)-bd_dom_sf"/>
</dbReference>
<comment type="pathway">
    <text evidence="2">Lipid metabolism; sphingolipid metabolism.</text>
</comment>
<evidence type="ECO:0000256" key="3">
    <source>
        <dbReference type="ARBA" id="ARBA00004991"/>
    </source>
</evidence>
<proteinExistence type="predicted"/>
<keyword evidence="5" id="KW-0521">NADP</keyword>
<dbReference type="PANTHER" id="PTHR43550">
    <property type="entry name" value="3-KETODIHYDROSPHINGOSINE REDUCTASE"/>
    <property type="match status" value="1"/>
</dbReference>
<gene>
    <name evidence="12" type="ORF">IL334_005743</name>
</gene>
<dbReference type="PANTHER" id="PTHR43550:SF3">
    <property type="entry name" value="3-KETODIHYDROSPHINGOSINE REDUCTASE"/>
    <property type="match status" value="1"/>
</dbReference>
<sequence length="316" mass="34553">MGWFGKSDYQPRGKHCYVTGGTQGLGKALAESLVKQGAHVTAVARDVEKGKRVEAELRALAQPHQTINFISSDLTDAESSAASLQKSSEHFDGQAPDYYFLCAGFSRPKYMVDSSLEDFKSGFDGTYWVSAWTAQAAVKLMVKQRKIGKIVFVSSFLGYTTFAGYTNYSPGKYALRGLADSLRSEMLLHDISVHIFMPCGIQGPGLEAENKDKPAVTHKIEEGDTPIPPEESAKALETGLKKGYYQITDNIVADFARLRSNGGVPSNNFFADTFYLLVSSVGIPIWRMTADAAVRSGRKAVRAEYEAKGVYDNPAK</sequence>
<dbReference type="SUPFAM" id="SSF51735">
    <property type="entry name" value="NAD(P)-binding Rossmann-fold domains"/>
    <property type="match status" value="1"/>
</dbReference>
<dbReference type="InterPro" id="IPR002347">
    <property type="entry name" value="SDR_fam"/>
</dbReference>
<dbReference type="InterPro" id="IPR045022">
    <property type="entry name" value="KDSR-like"/>
</dbReference>
<keyword evidence="7" id="KW-0560">Oxidoreductase</keyword>
<dbReference type="Proteomes" id="UP001329825">
    <property type="component" value="Chromosome 7"/>
</dbReference>
<comment type="function">
    <text evidence="10">Catalyzes the reduction of 3'-oxosphinganine (3-ketodihydrosphingosine/KDS) to sphinganine (dihydrosphingosine/DHS), the second step of de novo sphingolipid biosynthesis.</text>
</comment>
<keyword evidence="6" id="KW-0746">Sphingolipid metabolism</keyword>
<evidence type="ECO:0000256" key="4">
    <source>
        <dbReference type="ARBA" id="ARBA00022824"/>
    </source>
</evidence>
<dbReference type="Pfam" id="PF00106">
    <property type="entry name" value="adh_short"/>
    <property type="match status" value="1"/>
</dbReference>